<evidence type="ECO:0000256" key="1">
    <source>
        <dbReference type="SAM" id="Phobius"/>
    </source>
</evidence>
<reference evidence="2 3" key="1">
    <citation type="submission" date="2018-07" db="EMBL/GenBank/DDBJ databases">
        <title>Marsedoiliclastica nanhaica gen. nov. sp. nov., a novel marine hydrocarbonoclastic bacterium isolated from an in-situ enriched hydrocarbon-degrading consortium in deep-sea sediment.</title>
        <authorList>
            <person name="Dong C."/>
            <person name="Ma T."/>
            <person name="Liu R."/>
            <person name="Shao Z."/>
        </authorList>
    </citation>
    <scope>NUCLEOTIDE SEQUENCE [LARGE SCALE GENOMIC DNA]</scope>
    <source>
        <strain evidence="3">soil36-7</strain>
    </source>
</reference>
<dbReference type="AlphaFoldDB" id="A0A4P7XGF3"/>
<keyword evidence="1" id="KW-0472">Membrane</keyword>
<evidence type="ECO:0000313" key="3">
    <source>
        <dbReference type="Proteomes" id="UP000298049"/>
    </source>
</evidence>
<protein>
    <submittedName>
        <fullName evidence="2">DUF4381 domain-containing protein</fullName>
    </submittedName>
</protein>
<sequence length="153" mass="17468">MNETDPLANLRDIHLPPPIEHWPPAIGWWLLAALVLAALVLIIRWLVRRRRRRAWRRVALAVLPDPKGKNSCDTAFYTELNRVLKRAARVNYPNAGTDHMSGEEWTLFLAQKAPRNSTAEFVALTQAPYQPEAEIPPQAAYDLARAWLRSQPC</sequence>
<proteinExistence type="predicted"/>
<dbReference type="Proteomes" id="UP000298049">
    <property type="component" value="Chromosome"/>
</dbReference>
<dbReference type="KEGG" id="hmi:soil367_07155"/>
<keyword evidence="3" id="KW-1185">Reference proteome</keyword>
<keyword evidence="1" id="KW-1133">Transmembrane helix</keyword>
<dbReference type="InterPro" id="IPR025489">
    <property type="entry name" value="DUF4381"/>
</dbReference>
<dbReference type="OrthoDB" id="283083at2"/>
<keyword evidence="1" id="KW-0812">Transmembrane</keyword>
<gene>
    <name evidence="2" type="ORF">soil367_07155</name>
</gene>
<feature type="transmembrane region" description="Helical" evidence="1">
    <location>
        <begin position="26"/>
        <end position="47"/>
    </location>
</feature>
<dbReference type="Pfam" id="PF14316">
    <property type="entry name" value="DUF4381"/>
    <property type="match status" value="1"/>
</dbReference>
<dbReference type="RefSeq" id="WP_136548269.1">
    <property type="nucleotide sequence ID" value="NZ_CP031093.1"/>
</dbReference>
<evidence type="ECO:0000313" key="2">
    <source>
        <dbReference type="EMBL" id="QCF25713.1"/>
    </source>
</evidence>
<dbReference type="EMBL" id="CP031093">
    <property type="protein sequence ID" value="QCF25713.1"/>
    <property type="molecule type" value="Genomic_DNA"/>
</dbReference>
<accession>A0A4P7XGF3</accession>
<organism evidence="2 3">
    <name type="scientific">Hydrocarboniclastica marina</name>
    <dbReference type="NCBI Taxonomy" id="2259620"/>
    <lineage>
        <taxon>Bacteria</taxon>
        <taxon>Pseudomonadati</taxon>
        <taxon>Pseudomonadota</taxon>
        <taxon>Gammaproteobacteria</taxon>
        <taxon>Alteromonadales</taxon>
        <taxon>Alteromonadaceae</taxon>
        <taxon>Hydrocarboniclastica</taxon>
    </lineage>
</organism>
<name>A0A4P7XGF3_9ALTE</name>